<protein>
    <recommendedName>
        <fullName evidence="5">Integral membrane protein</fullName>
    </recommendedName>
</protein>
<organism evidence="3 4">
    <name type="scientific">Paractinoplanes globisporus</name>
    <dbReference type="NCBI Taxonomy" id="113565"/>
    <lineage>
        <taxon>Bacteria</taxon>
        <taxon>Bacillati</taxon>
        <taxon>Actinomycetota</taxon>
        <taxon>Actinomycetes</taxon>
        <taxon>Micromonosporales</taxon>
        <taxon>Micromonosporaceae</taxon>
        <taxon>Paractinoplanes</taxon>
    </lineage>
</organism>
<keyword evidence="2" id="KW-1133">Transmembrane helix</keyword>
<feature type="compositionally biased region" description="Low complexity" evidence="1">
    <location>
        <begin position="273"/>
        <end position="283"/>
    </location>
</feature>
<name>A0ABW6WMD2_9ACTN</name>
<reference evidence="3 4" key="1">
    <citation type="submission" date="2024-10" db="EMBL/GenBank/DDBJ databases">
        <title>The Natural Products Discovery Center: Release of the First 8490 Sequenced Strains for Exploring Actinobacteria Biosynthetic Diversity.</title>
        <authorList>
            <person name="Kalkreuter E."/>
            <person name="Kautsar S.A."/>
            <person name="Yang D."/>
            <person name="Bader C.D."/>
            <person name="Teijaro C.N."/>
            <person name="Fluegel L."/>
            <person name="Davis C.M."/>
            <person name="Simpson J.R."/>
            <person name="Lauterbach L."/>
            <person name="Steele A.D."/>
            <person name="Gui C."/>
            <person name="Meng S."/>
            <person name="Li G."/>
            <person name="Viehrig K."/>
            <person name="Ye F."/>
            <person name="Su P."/>
            <person name="Kiefer A.F."/>
            <person name="Nichols A."/>
            <person name="Cepeda A.J."/>
            <person name="Yan W."/>
            <person name="Fan B."/>
            <person name="Jiang Y."/>
            <person name="Adhikari A."/>
            <person name="Zheng C.-J."/>
            <person name="Schuster L."/>
            <person name="Cowan T.M."/>
            <person name="Smanski M.J."/>
            <person name="Chevrette M.G."/>
            <person name="De Carvalho L.P.S."/>
            <person name="Shen B."/>
        </authorList>
    </citation>
    <scope>NUCLEOTIDE SEQUENCE [LARGE SCALE GENOMIC DNA]</scope>
    <source>
        <strain evidence="3 4">NPDC000087</strain>
    </source>
</reference>
<feature type="transmembrane region" description="Helical" evidence="2">
    <location>
        <begin position="48"/>
        <end position="68"/>
    </location>
</feature>
<keyword evidence="2" id="KW-0472">Membrane</keyword>
<gene>
    <name evidence="3" type="ORF">ACFY35_28015</name>
</gene>
<dbReference type="Proteomes" id="UP001602245">
    <property type="component" value="Unassembled WGS sequence"/>
</dbReference>
<dbReference type="RefSeq" id="WP_020517852.1">
    <property type="nucleotide sequence ID" value="NZ_JBIAZU010000005.1"/>
</dbReference>
<feature type="transmembrane region" description="Helical" evidence="2">
    <location>
        <begin position="74"/>
        <end position="94"/>
    </location>
</feature>
<accession>A0ABW6WMD2</accession>
<evidence type="ECO:0000313" key="3">
    <source>
        <dbReference type="EMBL" id="MFF5293297.1"/>
    </source>
</evidence>
<evidence type="ECO:0000313" key="4">
    <source>
        <dbReference type="Proteomes" id="UP001602245"/>
    </source>
</evidence>
<evidence type="ECO:0000256" key="2">
    <source>
        <dbReference type="SAM" id="Phobius"/>
    </source>
</evidence>
<evidence type="ECO:0008006" key="5">
    <source>
        <dbReference type="Google" id="ProtNLM"/>
    </source>
</evidence>
<dbReference type="EMBL" id="JBIAZU010000005">
    <property type="protein sequence ID" value="MFF5293297.1"/>
    <property type="molecule type" value="Genomic_DNA"/>
</dbReference>
<sequence length="317" mass="34011">MTLYVAKDRDTTAVSRTALRVPDGRRVRRSWTALIEDRIGTHHSGNDAGVPMIALMTLPAVVVALAAARYLGALAALVAGSIVLFITGPIVPLATRRRRRRSWRWRGPGAEAVADRAATGQTRLLTAESERTTFDGAMAAADRVADTWPALDGLIDTDEAGPLLAEALWEIAGVLTRRQELKAVLAGLTRPDFAGLPADDPTAARLQDQIRATKQALSAVEIDLATRQANLRRAEDTGRSFIRERDMREAIQAAERSLRATQDPALPAPDPAATPTHASTAAPAPAPDPAADLAEHTEQVLAAYRELTTTPHPNDTE</sequence>
<proteinExistence type="predicted"/>
<comment type="caution">
    <text evidence="3">The sequence shown here is derived from an EMBL/GenBank/DDBJ whole genome shotgun (WGS) entry which is preliminary data.</text>
</comment>
<feature type="region of interest" description="Disordered" evidence="1">
    <location>
        <begin position="258"/>
        <end position="296"/>
    </location>
</feature>
<keyword evidence="2" id="KW-0812">Transmembrane</keyword>
<evidence type="ECO:0000256" key="1">
    <source>
        <dbReference type="SAM" id="MobiDB-lite"/>
    </source>
</evidence>
<keyword evidence="4" id="KW-1185">Reference proteome</keyword>